<dbReference type="RefSeq" id="WP_161253121.1">
    <property type="nucleotide sequence ID" value="NZ_BMUU01000001.1"/>
</dbReference>
<proteinExistence type="predicted"/>
<evidence type="ECO:0000313" key="6">
    <source>
        <dbReference type="Proteomes" id="UP000600946"/>
    </source>
</evidence>
<dbReference type="Pfam" id="PF00768">
    <property type="entry name" value="Peptidase_S11"/>
    <property type="match status" value="1"/>
</dbReference>
<keyword evidence="2" id="KW-1133">Transmembrane helix</keyword>
<dbReference type="GO" id="GO:0004180">
    <property type="term" value="F:carboxypeptidase activity"/>
    <property type="evidence" value="ECO:0007669"/>
    <property type="project" value="UniProtKB-KW"/>
</dbReference>
<sequence length="386" mass="40074">MVIRSGFRSMAALTATAAIGLCWLAPTPDSSASSPAQVPGAGQQVSPRPGAPALPGDVSALSYVVADARTGKVLAARDAHRKLPPASTLKTLFAVTALPHLHAEDRHTVSEHELAGIGPGSSLVGVEAGHTYQVSDLWRGVFLSSGNDAVHVLASLNGGWEETAAQMQAQARRLGALDTEVVSPDGYDTPGQVSSAFDLAVFGRAGLARPDFAEYCSTASAQFPGGGGSYGIMNTNRLLSGTDGISRYPGIVGVKNGYTTNAGNTLIAAAKQGDRTLLVTVMNPQAGGGFAVYDEARTLLDWGFAAWDHVDSVGSLEPVRAKSPQRQAQIAHVAAVKPEAAADDDEPGWTLTSSAAAGIAVAGTLFLVVRRRRVVRARTERSRPTE</sequence>
<dbReference type="Gene3D" id="3.40.710.10">
    <property type="entry name" value="DD-peptidase/beta-lactamase superfamily"/>
    <property type="match status" value="1"/>
</dbReference>
<keyword evidence="6" id="KW-1185">Reference proteome</keyword>
<dbReference type="SUPFAM" id="SSF56601">
    <property type="entry name" value="beta-lactamase/transpeptidase-like"/>
    <property type="match status" value="1"/>
</dbReference>
<organism evidence="5 6">
    <name type="scientific">Streptomyces xanthochromogenes</name>
    <dbReference type="NCBI Taxonomy" id="67384"/>
    <lineage>
        <taxon>Bacteria</taxon>
        <taxon>Bacillati</taxon>
        <taxon>Actinomycetota</taxon>
        <taxon>Actinomycetes</taxon>
        <taxon>Kitasatosporales</taxon>
        <taxon>Streptomycetaceae</taxon>
        <taxon>Streptomyces</taxon>
    </lineage>
</organism>
<feature type="region of interest" description="Disordered" evidence="1">
    <location>
        <begin position="32"/>
        <end position="52"/>
    </location>
</feature>
<dbReference type="PANTHER" id="PTHR21581">
    <property type="entry name" value="D-ALANYL-D-ALANINE CARBOXYPEPTIDASE"/>
    <property type="match status" value="1"/>
</dbReference>
<keyword evidence="5" id="KW-0645">Protease</keyword>
<evidence type="ECO:0000256" key="3">
    <source>
        <dbReference type="SAM" id="SignalP"/>
    </source>
</evidence>
<evidence type="ECO:0000256" key="2">
    <source>
        <dbReference type="SAM" id="Phobius"/>
    </source>
</evidence>
<feature type="transmembrane region" description="Helical" evidence="2">
    <location>
        <begin position="348"/>
        <end position="369"/>
    </location>
</feature>
<keyword evidence="2" id="KW-0812">Transmembrane</keyword>
<evidence type="ECO:0000256" key="1">
    <source>
        <dbReference type="SAM" id="MobiDB-lite"/>
    </source>
</evidence>
<dbReference type="EMBL" id="BMUU01000001">
    <property type="protein sequence ID" value="GGY19263.1"/>
    <property type="molecule type" value="Genomic_DNA"/>
</dbReference>
<dbReference type="InterPro" id="IPR012338">
    <property type="entry name" value="Beta-lactam/transpept-like"/>
</dbReference>
<evidence type="ECO:0000313" key="5">
    <source>
        <dbReference type="EMBL" id="GGY19263.1"/>
    </source>
</evidence>
<accession>A0ABQ2ZLJ5</accession>
<feature type="chain" id="PRO_5046928180" evidence="3">
    <location>
        <begin position="18"/>
        <end position="386"/>
    </location>
</feature>
<dbReference type="Proteomes" id="UP000600946">
    <property type="component" value="Unassembled WGS sequence"/>
</dbReference>
<gene>
    <name evidence="5" type="ORF">GCM10010326_10270</name>
</gene>
<keyword evidence="2" id="KW-0472">Membrane</keyword>
<keyword evidence="5" id="KW-0378">Hydrolase</keyword>
<dbReference type="GeneID" id="96289036"/>
<keyword evidence="5" id="KW-0121">Carboxypeptidase</keyword>
<evidence type="ECO:0000259" key="4">
    <source>
        <dbReference type="Pfam" id="PF00768"/>
    </source>
</evidence>
<feature type="domain" description="Peptidase S11 D-alanyl-D-alanine carboxypeptidase A N-terminal" evidence="4">
    <location>
        <begin position="55"/>
        <end position="284"/>
    </location>
</feature>
<comment type="caution">
    <text evidence="5">The sequence shown here is derived from an EMBL/GenBank/DDBJ whole genome shotgun (WGS) entry which is preliminary data.</text>
</comment>
<name>A0ABQ2ZLJ5_9ACTN</name>
<reference evidence="6" key="1">
    <citation type="journal article" date="2019" name="Int. J. Syst. Evol. Microbiol.">
        <title>The Global Catalogue of Microorganisms (GCM) 10K type strain sequencing project: providing services to taxonomists for standard genome sequencing and annotation.</title>
        <authorList>
            <consortium name="The Broad Institute Genomics Platform"/>
            <consortium name="The Broad Institute Genome Sequencing Center for Infectious Disease"/>
            <person name="Wu L."/>
            <person name="Ma J."/>
        </authorList>
    </citation>
    <scope>NUCLEOTIDE SEQUENCE [LARGE SCALE GENOMIC DNA]</scope>
    <source>
        <strain evidence="6">JCM 4594</strain>
    </source>
</reference>
<protein>
    <submittedName>
        <fullName evidence="5">D-alanyl-D-alanine carboxypeptidase</fullName>
    </submittedName>
</protein>
<keyword evidence="3" id="KW-0732">Signal</keyword>
<dbReference type="InterPro" id="IPR001967">
    <property type="entry name" value="Peptidase_S11_N"/>
</dbReference>
<feature type="signal peptide" evidence="3">
    <location>
        <begin position="1"/>
        <end position="17"/>
    </location>
</feature>
<dbReference type="PANTHER" id="PTHR21581:SF33">
    <property type="entry name" value="D-ALANYL-D-ALANINE CARBOXYPEPTIDASE DACB"/>
    <property type="match status" value="1"/>
</dbReference>